<accession>A0A6J4L4A9</accession>
<gene>
    <name evidence="1" type="ORF">AVDCRST_MAG16-805</name>
</gene>
<organism evidence="1">
    <name type="scientific">uncultured Frankineae bacterium</name>
    <dbReference type="NCBI Taxonomy" id="437475"/>
    <lineage>
        <taxon>Bacteria</taxon>
        <taxon>Bacillati</taxon>
        <taxon>Actinomycetota</taxon>
        <taxon>Actinomycetes</taxon>
        <taxon>Frankiales</taxon>
        <taxon>environmental samples</taxon>
    </lineage>
</organism>
<proteinExistence type="predicted"/>
<sequence length="58" mass="6439">MSRPSALFAADGVPADLVRAGEPRLRRSWRRAPRTAPATVTRSIPATSLRWWARVLPS</sequence>
<name>A0A6J4L4A9_9ACTN</name>
<protein>
    <submittedName>
        <fullName evidence="1">Uncharacterized protein</fullName>
    </submittedName>
</protein>
<reference evidence="1" key="1">
    <citation type="submission" date="2020-02" db="EMBL/GenBank/DDBJ databases">
        <authorList>
            <person name="Meier V. D."/>
        </authorList>
    </citation>
    <scope>NUCLEOTIDE SEQUENCE</scope>
    <source>
        <strain evidence="1">AVDCRST_MAG16</strain>
    </source>
</reference>
<dbReference type="AlphaFoldDB" id="A0A6J4L4A9"/>
<dbReference type="EMBL" id="CADCUE010000061">
    <property type="protein sequence ID" value="CAA9320978.1"/>
    <property type="molecule type" value="Genomic_DNA"/>
</dbReference>
<evidence type="ECO:0000313" key="1">
    <source>
        <dbReference type="EMBL" id="CAA9320978.1"/>
    </source>
</evidence>